<sequence length="358" mass="40073">MAANNVPNQASPYFLHSSDQPGQLLVTQLLDGDNYPTWSRAITMALEAKNKLGFIDGTILKPEPNNPNFSNWVRCNSMVQSWHVHSTIPTIANSILWIKSARDIWFDLLTRFNQKNAPRIFEIRRAISNLSQGTSSIAAYYTQLKAYRDELDSYRTVPTCVCGVIPNFNDTYATEHLMDFLQGLNDSFASVRSQILLMDPLPSVTKAYSLFLQEERQRSLSDSRSITLEQSAMPAQHNTTSRDGNNKPIYYCSHCDIEGHSDSRCYEKIGYPSWWKHNLGPNKNRRGTSSRGGRGSRSAVSRNHPTVAAVASPSESQPPVHLSQSQINQLLSLLKITGNDQPLANFAGPDDEEDFCDG</sequence>
<proteinExistence type="predicted"/>
<dbReference type="EMBL" id="CASHSV030000206">
    <property type="protein sequence ID" value="CAJ2652642.1"/>
    <property type="molecule type" value="Genomic_DNA"/>
</dbReference>
<evidence type="ECO:0000313" key="2">
    <source>
        <dbReference type="Proteomes" id="UP001177021"/>
    </source>
</evidence>
<evidence type="ECO:0000313" key="1">
    <source>
        <dbReference type="EMBL" id="CAJ2652642.1"/>
    </source>
</evidence>
<comment type="caution">
    <text evidence="1">The sequence shown here is derived from an EMBL/GenBank/DDBJ whole genome shotgun (WGS) entry which is preliminary data.</text>
</comment>
<keyword evidence="2" id="KW-1185">Reference proteome</keyword>
<name>A0ACB0K5T6_TRIPR</name>
<accession>A0ACB0K5T6</accession>
<organism evidence="1 2">
    <name type="scientific">Trifolium pratense</name>
    <name type="common">Red clover</name>
    <dbReference type="NCBI Taxonomy" id="57577"/>
    <lineage>
        <taxon>Eukaryota</taxon>
        <taxon>Viridiplantae</taxon>
        <taxon>Streptophyta</taxon>
        <taxon>Embryophyta</taxon>
        <taxon>Tracheophyta</taxon>
        <taxon>Spermatophyta</taxon>
        <taxon>Magnoliopsida</taxon>
        <taxon>eudicotyledons</taxon>
        <taxon>Gunneridae</taxon>
        <taxon>Pentapetalae</taxon>
        <taxon>rosids</taxon>
        <taxon>fabids</taxon>
        <taxon>Fabales</taxon>
        <taxon>Fabaceae</taxon>
        <taxon>Papilionoideae</taxon>
        <taxon>50 kb inversion clade</taxon>
        <taxon>NPAAA clade</taxon>
        <taxon>Hologalegina</taxon>
        <taxon>IRL clade</taxon>
        <taxon>Trifolieae</taxon>
        <taxon>Trifolium</taxon>
    </lineage>
</organism>
<reference evidence="1" key="1">
    <citation type="submission" date="2023-10" db="EMBL/GenBank/DDBJ databases">
        <authorList>
            <person name="Rodriguez Cubillos JULIANA M."/>
            <person name="De Vega J."/>
        </authorList>
    </citation>
    <scope>NUCLEOTIDE SEQUENCE</scope>
</reference>
<gene>
    <name evidence="1" type="ORF">MILVUS5_LOCUS20095</name>
</gene>
<dbReference type="Proteomes" id="UP001177021">
    <property type="component" value="Unassembled WGS sequence"/>
</dbReference>
<protein>
    <submittedName>
        <fullName evidence="1">Uncharacterized protein</fullName>
    </submittedName>
</protein>